<dbReference type="EMBL" id="FQXD01000002">
    <property type="protein sequence ID" value="SHG94182.1"/>
    <property type="molecule type" value="Genomic_DNA"/>
</dbReference>
<accession>A0A1M5NXE0</accession>
<evidence type="ECO:0000313" key="1">
    <source>
        <dbReference type="EMBL" id="SHG94182.1"/>
    </source>
</evidence>
<dbReference type="AlphaFoldDB" id="A0A1M5NXE0"/>
<proteinExistence type="predicted"/>
<organism evidence="1 2">
    <name type="scientific">Virgibacillus chiguensis</name>
    <dbReference type="NCBI Taxonomy" id="411959"/>
    <lineage>
        <taxon>Bacteria</taxon>
        <taxon>Bacillati</taxon>
        <taxon>Bacillota</taxon>
        <taxon>Bacilli</taxon>
        <taxon>Bacillales</taxon>
        <taxon>Bacillaceae</taxon>
        <taxon>Virgibacillus</taxon>
    </lineage>
</organism>
<sequence length="99" mass="11367">MRLSARRVRIVPNDPKTIIRNITERPRYLTYYLRSLLIHEFVQTKLLGTEGGDSSGKSMRLETPQRAFFASEEAQAMPAESVRLQWKVTVALADTIFIN</sequence>
<evidence type="ECO:0000313" key="2">
    <source>
        <dbReference type="Proteomes" id="UP000184079"/>
    </source>
</evidence>
<gene>
    <name evidence="1" type="ORF">SAMN05421807_102377</name>
</gene>
<protein>
    <submittedName>
        <fullName evidence="1">Uncharacterized protein</fullName>
    </submittedName>
</protein>
<reference evidence="2" key="1">
    <citation type="submission" date="2016-11" db="EMBL/GenBank/DDBJ databases">
        <authorList>
            <person name="Varghese N."/>
            <person name="Submissions S."/>
        </authorList>
    </citation>
    <scope>NUCLEOTIDE SEQUENCE [LARGE SCALE GENOMIC DNA]</scope>
    <source>
        <strain evidence="2">CGMCC 1.6496</strain>
    </source>
</reference>
<dbReference type="Proteomes" id="UP000184079">
    <property type="component" value="Unassembled WGS sequence"/>
</dbReference>
<name>A0A1M5NXE0_9BACI</name>
<keyword evidence="2" id="KW-1185">Reference proteome</keyword>